<feature type="region of interest" description="Disordered" evidence="1">
    <location>
        <begin position="37"/>
        <end position="67"/>
    </location>
</feature>
<dbReference type="AlphaFoldDB" id="A0A8K0NUX9"/>
<feature type="region of interest" description="Disordered" evidence="1">
    <location>
        <begin position="312"/>
        <end position="449"/>
    </location>
</feature>
<feature type="region of interest" description="Disordered" evidence="1">
    <location>
        <begin position="467"/>
        <end position="495"/>
    </location>
</feature>
<feature type="domain" description="TGF-beta propeptide" evidence="2">
    <location>
        <begin position="108"/>
        <end position="175"/>
    </location>
</feature>
<organism evidence="3 4">
    <name type="scientific">Ladona fulva</name>
    <name type="common">Scarce chaser dragonfly</name>
    <name type="synonym">Libellula fulva</name>
    <dbReference type="NCBI Taxonomy" id="123851"/>
    <lineage>
        <taxon>Eukaryota</taxon>
        <taxon>Metazoa</taxon>
        <taxon>Ecdysozoa</taxon>
        <taxon>Arthropoda</taxon>
        <taxon>Hexapoda</taxon>
        <taxon>Insecta</taxon>
        <taxon>Pterygota</taxon>
        <taxon>Palaeoptera</taxon>
        <taxon>Odonata</taxon>
        <taxon>Epiprocta</taxon>
        <taxon>Anisoptera</taxon>
        <taxon>Libelluloidea</taxon>
        <taxon>Libellulidae</taxon>
        <taxon>Ladona</taxon>
    </lineage>
</organism>
<name>A0A8K0NUX9_LADFU</name>
<feature type="compositionally biased region" description="Basic and acidic residues" evidence="1">
    <location>
        <begin position="438"/>
        <end position="449"/>
    </location>
</feature>
<proteinExistence type="predicted"/>
<comment type="caution">
    <text evidence="3">The sequence shown here is derived from an EMBL/GenBank/DDBJ whole genome shotgun (WGS) entry which is preliminary data.</text>
</comment>
<accession>A0A8K0NUX9</accession>
<keyword evidence="4" id="KW-1185">Reference proteome</keyword>
<evidence type="ECO:0000259" key="2">
    <source>
        <dbReference type="Pfam" id="PF00688"/>
    </source>
</evidence>
<evidence type="ECO:0000313" key="3">
    <source>
        <dbReference type="EMBL" id="KAG8222813.1"/>
    </source>
</evidence>
<evidence type="ECO:0000256" key="1">
    <source>
        <dbReference type="SAM" id="MobiDB-lite"/>
    </source>
</evidence>
<feature type="compositionally biased region" description="Basic and acidic residues" evidence="1">
    <location>
        <begin position="400"/>
        <end position="427"/>
    </location>
</feature>
<feature type="compositionally biased region" description="Basic and acidic residues" evidence="1">
    <location>
        <begin position="330"/>
        <end position="354"/>
    </location>
</feature>
<protein>
    <recommendedName>
        <fullName evidence="2">TGF-beta propeptide domain-containing protein</fullName>
    </recommendedName>
</protein>
<reference evidence="3" key="1">
    <citation type="submission" date="2013-04" db="EMBL/GenBank/DDBJ databases">
        <authorList>
            <person name="Qu J."/>
            <person name="Murali S.C."/>
            <person name="Bandaranaike D."/>
            <person name="Bellair M."/>
            <person name="Blankenburg K."/>
            <person name="Chao H."/>
            <person name="Dinh H."/>
            <person name="Doddapaneni H."/>
            <person name="Downs B."/>
            <person name="Dugan-Rocha S."/>
            <person name="Elkadiri S."/>
            <person name="Gnanaolivu R.D."/>
            <person name="Hernandez B."/>
            <person name="Javaid M."/>
            <person name="Jayaseelan J.C."/>
            <person name="Lee S."/>
            <person name="Li M."/>
            <person name="Ming W."/>
            <person name="Munidasa M."/>
            <person name="Muniz J."/>
            <person name="Nguyen L."/>
            <person name="Ongeri F."/>
            <person name="Osuji N."/>
            <person name="Pu L.-L."/>
            <person name="Puazo M."/>
            <person name="Qu C."/>
            <person name="Quiroz J."/>
            <person name="Raj R."/>
            <person name="Weissenberger G."/>
            <person name="Xin Y."/>
            <person name="Zou X."/>
            <person name="Han Y."/>
            <person name="Richards S."/>
            <person name="Worley K."/>
            <person name="Muzny D."/>
            <person name="Gibbs R."/>
        </authorList>
    </citation>
    <scope>NUCLEOTIDE SEQUENCE</scope>
    <source>
        <strain evidence="3">Sampled in the wild</strain>
    </source>
</reference>
<dbReference type="Proteomes" id="UP000792457">
    <property type="component" value="Unassembled WGS sequence"/>
</dbReference>
<feature type="compositionally biased region" description="Acidic residues" evidence="1">
    <location>
        <begin position="428"/>
        <end position="437"/>
    </location>
</feature>
<sequence length="495" mass="54216">MNLLFNLTFPSTLDGSTISIVAAKLRLFKLAQGNVTSGTNPDGCPTPVLTPSPSPSTSTASETEQHSDALTVEVVPAADEPIVGPPASPLLGQHSSVLRISPTALQQDDWRIRVSVYWYTRSLKKHRSKRKLLDSQMVSISGQEEWVEFDVRHAARVWREPNRNFGLVVEVEDEDGAVLPAERYFAAMNCSKEASTSRPFPGFLYDAAWETGGTNNRGSSGSGAGSKSPGGAVGVGVGGSRTLGLNTHLFPLMDLCTIQYPEGEEAPSLSLLPSLSSSSAFGLPFGRRPSISVPPSPPVVMVACGGAGTNTQRQIVPVIHPTGGRQRSNRRPEEKSGNNAKFTEERGTRKKVQEKDEDNDAVATNQLSQRRDEGDAPVDDPVVESPSAIQVTKIRHPRRHLESGHSHRTREGRWAVEKEKSETNKDGNEEEEEDEEMREEKVSWQDAEGRQHVKRRVFVRKTIVSHKDGEGVKEGERVEEKDDGRSVTVMDHHGR</sequence>
<dbReference type="Gene3D" id="2.60.120.970">
    <property type="match status" value="1"/>
</dbReference>
<dbReference type="EMBL" id="KZ308144">
    <property type="protein sequence ID" value="KAG8222813.1"/>
    <property type="molecule type" value="Genomic_DNA"/>
</dbReference>
<gene>
    <name evidence="3" type="ORF">J437_LFUL005019</name>
</gene>
<dbReference type="OrthoDB" id="6287506at2759"/>
<dbReference type="InterPro" id="IPR001111">
    <property type="entry name" value="TGF-b_propeptide"/>
</dbReference>
<dbReference type="Pfam" id="PF00688">
    <property type="entry name" value="TGFb_propeptide"/>
    <property type="match status" value="1"/>
</dbReference>
<evidence type="ECO:0000313" key="4">
    <source>
        <dbReference type="Proteomes" id="UP000792457"/>
    </source>
</evidence>
<reference evidence="3" key="2">
    <citation type="submission" date="2017-10" db="EMBL/GenBank/DDBJ databases">
        <title>Ladona fulva Genome sequencing and assembly.</title>
        <authorList>
            <person name="Murali S."/>
            <person name="Richards S."/>
            <person name="Bandaranaike D."/>
            <person name="Bellair M."/>
            <person name="Blankenburg K."/>
            <person name="Chao H."/>
            <person name="Dinh H."/>
            <person name="Doddapaneni H."/>
            <person name="Dugan-Rocha S."/>
            <person name="Elkadiri S."/>
            <person name="Gnanaolivu R."/>
            <person name="Hernandez B."/>
            <person name="Skinner E."/>
            <person name="Javaid M."/>
            <person name="Lee S."/>
            <person name="Li M."/>
            <person name="Ming W."/>
            <person name="Munidasa M."/>
            <person name="Muniz J."/>
            <person name="Nguyen L."/>
            <person name="Hughes D."/>
            <person name="Osuji N."/>
            <person name="Pu L.-L."/>
            <person name="Puazo M."/>
            <person name="Qu C."/>
            <person name="Quiroz J."/>
            <person name="Raj R."/>
            <person name="Weissenberger G."/>
            <person name="Xin Y."/>
            <person name="Zou X."/>
            <person name="Han Y."/>
            <person name="Worley K."/>
            <person name="Muzny D."/>
            <person name="Gibbs R."/>
        </authorList>
    </citation>
    <scope>NUCLEOTIDE SEQUENCE</scope>
    <source>
        <strain evidence="3">Sampled in the wild</strain>
    </source>
</reference>